<dbReference type="AlphaFoldDB" id="A0A850QGV9"/>
<protein>
    <submittedName>
        <fullName evidence="2">DUF1800 domain-containing protein</fullName>
    </submittedName>
</protein>
<name>A0A850QGV9_9BURK</name>
<keyword evidence="1" id="KW-0732">Signal</keyword>
<proteinExistence type="predicted"/>
<evidence type="ECO:0000313" key="2">
    <source>
        <dbReference type="EMBL" id="NVO78518.1"/>
    </source>
</evidence>
<sequence length="534" mass="59673">MKPSVSAMLLVLPVWLTLCGPAQAASIAPVTDQEAAHLLNRLAFGPRPGDIASLQQMGADAYIEQQLHPENIPLPDALQQKLAQLSILSASPGTVLYQYQKALKDARNDSDESKKHRRELVGSIMEQTAAARLWRALESPRQLEEVMVDFWFNHFNVYEAKGFDRALVASYERDAIRPYVFGHFRDLLGATARHPAMLFYLDNWLSTADDFHANPRQRGTQGQKGKSTGLNENYARELMELHTLGVDGGYTQKDVTELARMLTGWTFDPRSMALRNQNFVFDMTRHDDGSKQWLGQTIRADGRNEGERALDVLAMHPATAHHLSFQLAQYFVADQPPTALVERLAQRYLDTQGDIRAVLDTLFHSPEFRSPANYGSKYKTPYQFTLSALRATGTPVQNIRPVLGTLAQLGMPLYGSQTPDGYKNTETAWLNPDALSRRINFATALGGGYLPLLQPLENGQAAGMKHIEKNTEKQMEKISMEKTPPRQLMPPPDPEQLQNTLGPLLTPVTRNVIHQQPAALRAALMLGSPDFMQH</sequence>
<evidence type="ECO:0000313" key="3">
    <source>
        <dbReference type="Proteomes" id="UP000588051"/>
    </source>
</evidence>
<organism evidence="2 3">
    <name type="scientific">Undibacterium oligocarboniphilum</name>
    <dbReference type="NCBI Taxonomy" id="666702"/>
    <lineage>
        <taxon>Bacteria</taxon>
        <taxon>Pseudomonadati</taxon>
        <taxon>Pseudomonadota</taxon>
        <taxon>Betaproteobacteria</taxon>
        <taxon>Burkholderiales</taxon>
        <taxon>Oxalobacteraceae</taxon>
        <taxon>Undibacterium</taxon>
    </lineage>
</organism>
<feature type="chain" id="PRO_5032704597" evidence="1">
    <location>
        <begin position="25"/>
        <end position="534"/>
    </location>
</feature>
<dbReference type="InterPro" id="IPR014917">
    <property type="entry name" value="DUF1800"/>
</dbReference>
<gene>
    <name evidence="2" type="ORF">HV832_11815</name>
</gene>
<dbReference type="EMBL" id="JABXYJ010000006">
    <property type="protein sequence ID" value="NVO78518.1"/>
    <property type="molecule type" value="Genomic_DNA"/>
</dbReference>
<dbReference type="RefSeq" id="WP_176804049.1">
    <property type="nucleotide sequence ID" value="NZ_JABXYJ010000006.1"/>
</dbReference>
<reference evidence="2 3" key="1">
    <citation type="submission" date="2020-06" db="EMBL/GenBank/DDBJ databases">
        <authorList>
            <person name="Qiu C."/>
            <person name="Liu Z."/>
        </authorList>
    </citation>
    <scope>NUCLEOTIDE SEQUENCE [LARGE SCALE GENOMIC DNA]</scope>
    <source>
        <strain evidence="2 3">EM 1</strain>
    </source>
</reference>
<evidence type="ECO:0000256" key="1">
    <source>
        <dbReference type="SAM" id="SignalP"/>
    </source>
</evidence>
<feature type="signal peptide" evidence="1">
    <location>
        <begin position="1"/>
        <end position="24"/>
    </location>
</feature>
<accession>A0A850QGV9</accession>
<dbReference type="Pfam" id="PF08811">
    <property type="entry name" value="DUF1800"/>
    <property type="match status" value="1"/>
</dbReference>
<dbReference type="Proteomes" id="UP000588051">
    <property type="component" value="Unassembled WGS sequence"/>
</dbReference>
<comment type="caution">
    <text evidence="2">The sequence shown here is derived from an EMBL/GenBank/DDBJ whole genome shotgun (WGS) entry which is preliminary data.</text>
</comment>
<keyword evidence="3" id="KW-1185">Reference proteome</keyword>